<dbReference type="PANTHER" id="PTHR43799:SF1">
    <property type="entry name" value="ASPARTATE AMINOTRANSFERASE"/>
    <property type="match status" value="1"/>
</dbReference>
<dbReference type="GO" id="GO:0004069">
    <property type="term" value="F:L-aspartate:2-oxoglutarate aminotransferase activity"/>
    <property type="evidence" value="ECO:0007669"/>
    <property type="project" value="InterPro"/>
</dbReference>
<keyword evidence="1" id="KW-0808">Transferase</keyword>
<sequence>MDYKSFSVKELENLLADEQKRFKKLVKEGRNVDMTRGRPSKEQLEIAMPMLKGAGSYNYSAEAADARNYGDLGGTKACKALFAELFGVKSEEVFVGDGSSLDLMYTLVHFAKQFGVLGSTPWNNLKKVKFICPAPGYDRHFSICQQFGIEMVTVRMKDDGPDMDVVEALVREDDSIKGIWCVPKYSNPTGITFSDSVVDRLATMKTAANDFRIFWDNAYMVHSLYDTDDKLKNIFDVARKAGTLDRIYSFASTSKITFAGSGISAIAASEANIKDITGKMFFKCINANKVNQVMHVNFLKNADGVREVMKKHAALLRPKFELFDKKFTEAFEGDEFVRWSKPRGGYFISVDVKSCAKRIVELAATAGVKFTAAGATFPYHLDDMDSNIRVAPSVPSLEEMEFAVDVMISAIRQARMELVLAKTK</sequence>
<dbReference type="Gene3D" id="3.40.640.10">
    <property type="entry name" value="Type I PLP-dependent aspartate aminotransferase-like (Major domain)"/>
    <property type="match status" value="1"/>
</dbReference>
<dbReference type="InterPro" id="IPR024551">
    <property type="entry name" value="AspAT_Ic"/>
</dbReference>
<dbReference type="Proteomes" id="UP000824088">
    <property type="component" value="Unassembled WGS sequence"/>
</dbReference>
<dbReference type="AlphaFoldDB" id="A0A9D1HQN1"/>
<dbReference type="EMBL" id="DVMN01000009">
    <property type="protein sequence ID" value="HIU20734.1"/>
    <property type="molecule type" value="Genomic_DNA"/>
</dbReference>
<protein>
    <submittedName>
        <fullName evidence="1">Aminotransferase class I/II-fold pyridoxal phosphate-dependent enzyme</fullName>
    </submittedName>
</protein>
<keyword evidence="1" id="KW-0032">Aminotransferase</keyword>
<evidence type="ECO:0000313" key="2">
    <source>
        <dbReference type="Proteomes" id="UP000824088"/>
    </source>
</evidence>
<dbReference type="InterPro" id="IPR015421">
    <property type="entry name" value="PyrdxlP-dep_Trfase_major"/>
</dbReference>
<accession>A0A9D1HQN1</accession>
<dbReference type="CDD" id="cd00609">
    <property type="entry name" value="AAT_like"/>
    <property type="match status" value="1"/>
</dbReference>
<dbReference type="InterPro" id="IPR015422">
    <property type="entry name" value="PyrdxlP-dep_Trfase_small"/>
</dbReference>
<comment type="caution">
    <text evidence="1">The sequence shown here is derived from an EMBL/GenBank/DDBJ whole genome shotgun (WGS) entry which is preliminary data.</text>
</comment>
<proteinExistence type="predicted"/>
<dbReference type="PANTHER" id="PTHR43799">
    <property type="entry name" value="AMINOTRANSFERASE, PUTATIVE-RELATED"/>
    <property type="match status" value="1"/>
</dbReference>
<name>A0A9D1HQN1_9FIRM</name>
<dbReference type="Pfam" id="PF12897">
    <property type="entry name" value="Asp_aminotransf"/>
    <property type="match status" value="1"/>
</dbReference>
<dbReference type="InterPro" id="IPR015424">
    <property type="entry name" value="PyrdxlP-dep_Trfase"/>
</dbReference>
<evidence type="ECO:0000313" key="1">
    <source>
        <dbReference type="EMBL" id="HIU20734.1"/>
    </source>
</evidence>
<dbReference type="SUPFAM" id="SSF53383">
    <property type="entry name" value="PLP-dependent transferases"/>
    <property type="match status" value="1"/>
</dbReference>
<organism evidence="1 2">
    <name type="scientific">Candidatus Limadaptatus stercorigallinarum</name>
    <dbReference type="NCBI Taxonomy" id="2840845"/>
    <lineage>
        <taxon>Bacteria</taxon>
        <taxon>Bacillati</taxon>
        <taxon>Bacillota</taxon>
        <taxon>Clostridia</taxon>
        <taxon>Eubacteriales</taxon>
        <taxon>Candidatus Limadaptatus</taxon>
    </lineage>
</organism>
<reference evidence="1" key="2">
    <citation type="journal article" date="2021" name="PeerJ">
        <title>Extensive microbial diversity within the chicken gut microbiome revealed by metagenomics and culture.</title>
        <authorList>
            <person name="Gilroy R."/>
            <person name="Ravi A."/>
            <person name="Getino M."/>
            <person name="Pursley I."/>
            <person name="Horton D.L."/>
            <person name="Alikhan N.F."/>
            <person name="Baker D."/>
            <person name="Gharbi K."/>
            <person name="Hall N."/>
            <person name="Watson M."/>
            <person name="Adriaenssens E.M."/>
            <person name="Foster-Nyarko E."/>
            <person name="Jarju S."/>
            <person name="Secka A."/>
            <person name="Antonio M."/>
            <person name="Oren A."/>
            <person name="Chaudhuri R.R."/>
            <person name="La Ragione R."/>
            <person name="Hildebrand F."/>
            <person name="Pallen M.J."/>
        </authorList>
    </citation>
    <scope>NUCLEOTIDE SEQUENCE</scope>
    <source>
        <strain evidence="1">1063</strain>
    </source>
</reference>
<dbReference type="Gene3D" id="3.90.1150.10">
    <property type="entry name" value="Aspartate Aminotransferase, domain 1"/>
    <property type="match status" value="1"/>
</dbReference>
<reference evidence="1" key="1">
    <citation type="submission" date="2020-10" db="EMBL/GenBank/DDBJ databases">
        <authorList>
            <person name="Gilroy R."/>
        </authorList>
    </citation>
    <scope>NUCLEOTIDE SEQUENCE</scope>
    <source>
        <strain evidence="1">1063</strain>
    </source>
</reference>
<gene>
    <name evidence="1" type="ORF">IAD51_00615</name>
</gene>